<evidence type="ECO:0000313" key="2">
    <source>
        <dbReference type="Proteomes" id="UP000617145"/>
    </source>
</evidence>
<dbReference type="Proteomes" id="UP000617145">
    <property type="component" value="Unassembled WGS sequence"/>
</dbReference>
<organism evidence="1 2">
    <name type="scientific">Salipiger pallidus</name>
    <dbReference type="NCBI Taxonomy" id="1775170"/>
    <lineage>
        <taxon>Bacteria</taxon>
        <taxon>Pseudomonadati</taxon>
        <taxon>Pseudomonadota</taxon>
        <taxon>Alphaproteobacteria</taxon>
        <taxon>Rhodobacterales</taxon>
        <taxon>Roseobacteraceae</taxon>
        <taxon>Salipiger</taxon>
    </lineage>
</organism>
<keyword evidence="2" id="KW-1185">Reference proteome</keyword>
<proteinExistence type="predicted"/>
<reference evidence="1" key="2">
    <citation type="submission" date="2020-09" db="EMBL/GenBank/DDBJ databases">
        <authorList>
            <person name="Sun Q."/>
            <person name="Zhou Y."/>
        </authorList>
    </citation>
    <scope>NUCLEOTIDE SEQUENCE</scope>
    <source>
        <strain evidence="1">CGMCC 1.15762</strain>
    </source>
</reference>
<evidence type="ECO:0000313" key="1">
    <source>
        <dbReference type="EMBL" id="GGG77433.1"/>
    </source>
</evidence>
<name>A0A8J3EHB0_9RHOB</name>
<dbReference type="EMBL" id="BMJV01000005">
    <property type="protein sequence ID" value="GGG77433.1"/>
    <property type="molecule type" value="Genomic_DNA"/>
</dbReference>
<reference evidence="1" key="1">
    <citation type="journal article" date="2014" name="Int. J. Syst. Evol. Microbiol.">
        <title>Complete genome sequence of Corynebacterium casei LMG S-19264T (=DSM 44701T), isolated from a smear-ripened cheese.</title>
        <authorList>
            <consortium name="US DOE Joint Genome Institute (JGI-PGF)"/>
            <person name="Walter F."/>
            <person name="Albersmeier A."/>
            <person name="Kalinowski J."/>
            <person name="Ruckert C."/>
        </authorList>
    </citation>
    <scope>NUCLEOTIDE SEQUENCE</scope>
    <source>
        <strain evidence="1">CGMCC 1.15762</strain>
    </source>
</reference>
<gene>
    <name evidence="1" type="ORF">GCM10011415_27910</name>
</gene>
<sequence length="63" mass="6959">MADRYYLPATQVLELSAILEDAEEKAPDLVAEVRRLVFATPIPDDAADEVERQLDNAETGLSI</sequence>
<dbReference type="RefSeq" id="WP_188790828.1">
    <property type="nucleotide sequence ID" value="NZ_BMJV01000005.1"/>
</dbReference>
<protein>
    <submittedName>
        <fullName evidence="1">Uncharacterized protein</fullName>
    </submittedName>
</protein>
<dbReference type="AlphaFoldDB" id="A0A8J3EHB0"/>
<comment type="caution">
    <text evidence="1">The sequence shown here is derived from an EMBL/GenBank/DDBJ whole genome shotgun (WGS) entry which is preliminary data.</text>
</comment>
<accession>A0A8J3EHB0</accession>